<dbReference type="AlphaFoldDB" id="A0A1D1YQQ9"/>
<protein>
    <submittedName>
        <fullName evidence="2">Calpastatin</fullName>
    </submittedName>
</protein>
<dbReference type="EMBL" id="GDJX01010966">
    <property type="protein sequence ID" value="JAT56970.1"/>
    <property type="molecule type" value="Transcribed_RNA"/>
</dbReference>
<organism evidence="2">
    <name type="scientific">Anthurium amnicola</name>
    <dbReference type="NCBI Taxonomy" id="1678845"/>
    <lineage>
        <taxon>Eukaryota</taxon>
        <taxon>Viridiplantae</taxon>
        <taxon>Streptophyta</taxon>
        <taxon>Embryophyta</taxon>
        <taxon>Tracheophyta</taxon>
        <taxon>Spermatophyta</taxon>
        <taxon>Magnoliopsida</taxon>
        <taxon>Liliopsida</taxon>
        <taxon>Araceae</taxon>
        <taxon>Pothoideae</taxon>
        <taxon>Potheae</taxon>
        <taxon>Anthurium</taxon>
    </lineage>
</organism>
<gene>
    <name evidence="2" type="primary">Cast</name>
    <name evidence="2" type="ORF">g.991</name>
</gene>
<sequence>MLVGNLAFGSRMVEKVMTARRSAAAAGGRGGGEVKDLKPKQGAPTKQAYGRPSSHSTQAMTTKNMGIRIKPANRHQKQNEGHLESNASSSGSTPRTAPGYEGKEGRNLLIKKGVVRHSWMMC</sequence>
<proteinExistence type="predicted"/>
<feature type="compositionally biased region" description="Polar residues" evidence="1">
    <location>
        <begin position="85"/>
        <end position="95"/>
    </location>
</feature>
<accession>A0A1D1YQQ9</accession>
<feature type="compositionally biased region" description="Polar residues" evidence="1">
    <location>
        <begin position="53"/>
        <end position="64"/>
    </location>
</feature>
<feature type="region of interest" description="Disordered" evidence="1">
    <location>
        <begin position="19"/>
        <end position="108"/>
    </location>
</feature>
<name>A0A1D1YQQ9_9ARAE</name>
<reference evidence="2" key="1">
    <citation type="submission" date="2015-07" db="EMBL/GenBank/DDBJ databases">
        <title>Transcriptome Assembly of Anthurium amnicola.</title>
        <authorList>
            <person name="Suzuki J."/>
        </authorList>
    </citation>
    <scope>NUCLEOTIDE SEQUENCE</scope>
</reference>
<evidence type="ECO:0000256" key="1">
    <source>
        <dbReference type="SAM" id="MobiDB-lite"/>
    </source>
</evidence>
<evidence type="ECO:0000313" key="2">
    <source>
        <dbReference type="EMBL" id="JAT56970.1"/>
    </source>
</evidence>